<dbReference type="SMART" id="SM00298">
    <property type="entry name" value="CHROMO"/>
    <property type="match status" value="1"/>
</dbReference>
<comment type="subunit">
    <text evidence="2">Component of the NuA4 histone acetyltransferase complex.</text>
</comment>
<dbReference type="InterPro" id="IPR023780">
    <property type="entry name" value="Chromo_domain"/>
</dbReference>
<organism evidence="6 7">
    <name type="scientific">Podospora fimiseda</name>
    <dbReference type="NCBI Taxonomy" id="252190"/>
    <lineage>
        <taxon>Eukaryota</taxon>
        <taxon>Fungi</taxon>
        <taxon>Dikarya</taxon>
        <taxon>Ascomycota</taxon>
        <taxon>Pezizomycotina</taxon>
        <taxon>Sordariomycetes</taxon>
        <taxon>Sordariomycetidae</taxon>
        <taxon>Sordariales</taxon>
        <taxon>Podosporaceae</taxon>
        <taxon>Podospora</taxon>
    </lineage>
</organism>
<dbReference type="PROSITE" id="PS00598">
    <property type="entry name" value="CHROMO_1"/>
    <property type="match status" value="1"/>
</dbReference>
<feature type="compositionally biased region" description="Basic residues" evidence="4">
    <location>
        <begin position="269"/>
        <end position="281"/>
    </location>
</feature>
<dbReference type="GO" id="GO:0006338">
    <property type="term" value="P:chromatin remodeling"/>
    <property type="evidence" value="ECO:0007669"/>
    <property type="project" value="UniProtKB-ARBA"/>
</dbReference>
<feature type="compositionally biased region" description="Acidic residues" evidence="4">
    <location>
        <begin position="85"/>
        <end position="94"/>
    </location>
</feature>
<dbReference type="PROSITE" id="PS50013">
    <property type="entry name" value="CHROMO_2"/>
    <property type="match status" value="1"/>
</dbReference>
<evidence type="ECO:0000256" key="4">
    <source>
        <dbReference type="SAM" id="MobiDB-lite"/>
    </source>
</evidence>
<dbReference type="InterPro" id="IPR016197">
    <property type="entry name" value="Chromo-like_dom_sf"/>
</dbReference>
<feature type="region of interest" description="Disordered" evidence="4">
    <location>
        <begin position="211"/>
        <end position="281"/>
    </location>
</feature>
<feature type="compositionally biased region" description="Basic and acidic residues" evidence="4">
    <location>
        <begin position="211"/>
        <end position="238"/>
    </location>
</feature>
<feature type="compositionally biased region" description="Basic and acidic residues" evidence="4">
    <location>
        <begin position="125"/>
        <end position="142"/>
    </location>
</feature>
<accession>A0AAN7BPQ2</accession>
<dbReference type="Gene3D" id="2.40.50.40">
    <property type="match status" value="1"/>
</dbReference>
<feature type="region of interest" description="Disordered" evidence="4">
    <location>
        <begin position="1"/>
        <end position="159"/>
    </location>
</feature>
<dbReference type="InterPro" id="IPR000953">
    <property type="entry name" value="Chromo/chromo_shadow_dom"/>
</dbReference>
<gene>
    <name evidence="6" type="ORF">QBC38DRAFT_198298</name>
</gene>
<evidence type="ECO:0000256" key="2">
    <source>
        <dbReference type="ARBA" id="ARBA00011353"/>
    </source>
</evidence>
<dbReference type="Proteomes" id="UP001301958">
    <property type="component" value="Unassembled WGS sequence"/>
</dbReference>
<reference evidence="6" key="1">
    <citation type="journal article" date="2023" name="Mol. Phylogenet. Evol.">
        <title>Genome-scale phylogeny and comparative genomics of the fungal order Sordariales.</title>
        <authorList>
            <person name="Hensen N."/>
            <person name="Bonometti L."/>
            <person name="Westerberg I."/>
            <person name="Brannstrom I.O."/>
            <person name="Guillou S."/>
            <person name="Cros-Aarteil S."/>
            <person name="Calhoun S."/>
            <person name="Haridas S."/>
            <person name="Kuo A."/>
            <person name="Mondo S."/>
            <person name="Pangilinan J."/>
            <person name="Riley R."/>
            <person name="LaButti K."/>
            <person name="Andreopoulos B."/>
            <person name="Lipzen A."/>
            <person name="Chen C."/>
            <person name="Yan M."/>
            <person name="Daum C."/>
            <person name="Ng V."/>
            <person name="Clum A."/>
            <person name="Steindorff A."/>
            <person name="Ohm R.A."/>
            <person name="Martin F."/>
            <person name="Silar P."/>
            <person name="Natvig D.O."/>
            <person name="Lalanne C."/>
            <person name="Gautier V."/>
            <person name="Ament-Velasquez S.L."/>
            <person name="Kruys A."/>
            <person name="Hutchinson M.I."/>
            <person name="Powell A.J."/>
            <person name="Barry K."/>
            <person name="Miller A.N."/>
            <person name="Grigoriev I.V."/>
            <person name="Debuchy R."/>
            <person name="Gladieux P."/>
            <person name="Hiltunen Thoren M."/>
            <person name="Johannesson H."/>
        </authorList>
    </citation>
    <scope>NUCLEOTIDE SEQUENCE</scope>
    <source>
        <strain evidence="6">CBS 990.96</strain>
    </source>
</reference>
<reference evidence="6" key="2">
    <citation type="submission" date="2023-05" db="EMBL/GenBank/DDBJ databases">
        <authorList>
            <consortium name="Lawrence Berkeley National Laboratory"/>
            <person name="Steindorff A."/>
            <person name="Hensen N."/>
            <person name="Bonometti L."/>
            <person name="Westerberg I."/>
            <person name="Brannstrom I.O."/>
            <person name="Guillou S."/>
            <person name="Cros-Aarteil S."/>
            <person name="Calhoun S."/>
            <person name="Haridas S."/>
            <person name="Kuo A."/>
            <person name="Mondo S."/>
            <person name="Pangilinan J."/>
            <person name="Riley R."/>
            <person name="Labutti K."/>
            <person name="Andreopoulos B."/>
            <person name="Lipzen A."/>
            <person name="Chen C."/>
            <person name="Yanf M."/>
            <person name="Daum C."/>
            <person name="Ng V."/>
            <person name="Clum A."/>
            <person name="Ohm R."/>
            <person name="Martin F."/>
            <person name="Silar P."/>
            <person name="Natvig D."/>
            <person name="Lalanne C."/>
            <person name="Gautier V."/>
            <person name="Ament-Velasquez S.L."/>
            <person name="Kruys A."/>
            <person name="Hutchinson M.I."/>
            <person name="Powell A.J."/>
            <person name="Barry K."/>
            <person name="Miller A.N."/>
            <person name="Grigoriev I.V."/>
            <person name="Debuchy R."/>
            <person name="Gladieux P."/>
            <person name="Thoren M.H."/>
            <person name="Johannesson H."/>
        </authorList>
    </citation>
    <scope>NUCLEOTIDE SEQUENCE</scope>
    <source>
        <strain evidence="6">CBS 990.96</strain>
    </source>
</reference>
<evidence type="ECO:0000313" key="7">
    <source>
        <dbReference type="Proteomes" id="UP001301958"/>
    </source>
</evidence>
<dbReference type="PANTHER" id="PTHR22812">
    <property type="entry name" value="CHROMOBOX PROTEIN"/>
    <property type="match status" value="1"/>
</dbReference>
<proteinExistence type="predicted"/>
<evidence type="ECO:0000256" key="3">
    <source>
        <dbReference type="ARBA" id="ARBA00023242"/>
    </source>
</evidence>
<dbReference type="GO" id="GO:0005634">
    <property type="term" value="C:nucleus"/>
    <property type="evidence" value="ECO:0007669"/>
    <property type="project" value="UniProtKB-SubCell"/>
</dbReference>
<name>A0AAN7BPQ2_9PEZI</name>
<feature type="domain" description="Chromo" evidence="5">
    <location>
        <begin position="159"/>
        <end position="220"/>
    </location>
</feature>
<keyword evidence="7" id="KW-1185">Reference proteome</keyword>
<dbReference type="Pfam" id="PF00385">
    <property type="entry name" value="Chromo"/>
    <property type="match status" value="1"/>
</dbReference>
<dbReference type="EMBL" id="MU865334">
    <property type="protein sequence ID" value="KAK4227235.1"/>
    <property type="molecule type" value="Genomic_DNA"/>
</dbReference>
<dbReference type="CDD" id="cd00024">
    <property type="entry name" value="CD_CSD"/>
    <property type="match status" value="1"/>
</dbReference>
<evidence type="ECO:0000259" key="5">
    <source>
        <dbReference type="PROSITE" id="PS50013"/>
    </source>
</evidence>
<comment type="caution">
    <text evidence="6">The sequence shown here is derived from an EMBL/GenBank/DDBJ whole genome shotgun (WGS) entry which is preliminary data.</text>
</comment>
<dbReference type="InterPro" id="IPR023779">
    <property type="entry name" value="Chromodomain_CS"/>
</dbReference>
<dbReference type="AlphaFoldDB" id="A0AAN7BPQ2"/>
<comment type="subcellular location">
    <subcellularLocation>
        <location evidence="1">Nucleus</location>
    </subcellularLocation>
</comment>
<feature type="compositionally biased region" description="Polar residues" evidence="4">
    <location>
        <begin position="52"/>
        <end position="68"/>
    </location>
</feature>
<keyword evidence="3" id="KW-0539">Nucleus</keyword>
<feature type="compositionally biased region" description="Low complexity" evidence="4">
    <location>
        <begin position="245"/>
        <end position="268"/>
    </location>
</feature>
<dbReference type="SUPFAM" id="SSF54160">
    <property type="entry name" value="Chromo domain-like"/>
    <property type="match status" value="1"/>
</dbReference>
<dbReference type="InterPro" id="IPR051219">
    <property type="entry name" value="Heterochromatin_chromo-domain"/>
</dbReference>
<sequence>MPIPEADMGLVFDDEEQVVQPGSASAKKRGRPSRSTSSTPAKSVGPAKTPRSGKSTVTPKSAKSTSAPMSARASTGRKRKSEEISAQEESEEAEPTSGRPSRTAGVAASARLATKAANKPKRDRPKSTDTTEKKPTGKPGRDRPKKTAVPNGGVPADEYEVEAIRDSRIDADTMEHFYEVKWKGYPESDNSWEPKTNLKHALDIVKAFDSKKKKQEIEEAKDKAKDSVAKASKAEPKAPPKPKAVKPAKPAKAAPAKKAAAAATATAGRRGRPARATRGSK</sequence>
<evidence type="ECO:0000313" key="6">
    <source>
        <dbReference type="EMBL" id="KAK4227235.1"/>
    </source>
</evidence>
<evidence type="ECO:0000256" key="1">
    <source>
        <dbReference type="ARBA" id="ARBA00004123"/>
    </source>
</evidence>
<protein>
    <recommendedName>
        <fullName evidence="5">Chromo domain-containing protein</fullName>
    </recommendedName>
</protein>